<dbReference type="InterPro" id="IPR015946">
    <property type="entry name" value="KH_dom-like_a/b"/>
</dbReference>
<evidence type="ECO:0000313" key="2">
    <source>
        <dbReference type="Proteomes" id="UP000593892"/>
    </source>
</evidence>
<dbReference type="RefSeq" id="WP_194452577.1">
    <property type="nucleotide sequence ID" value="NZ_CP063849.1"/>
</dbReference>
<dbReference type="SUPFAM" id="SSF89919">
    <property type="entry name" value="Ribosome-binding factor A, RbfA"/>
    <property type="match status" value="1"/>
</dbReference>
<evidence type="ECO:0008006" key="3">
    <source>
        <dbReference type="Google" id="ProtNLM"/>
    </source>
</evidence>
<dbReference type="EMBL" id="CP063849">
    <property type="protein sequence ID" value="QOY90920.1"/>
    <property type="molecule type" value="Genomic_DNA"/>
</dbReference>
<dbReference type="InterPro" id="IPR023799">
    <property type="entry name" value="RbfA_dom_sf"/>
</dbReference>
<proteinExistence type="predicted"/>
<protein>
    <recommendedName>
        <fullName evidence="3">Ribosome-binding factor A</fullName>
    </recommendedName>
</protein>
<accession>A0A7S7NW65</accession>
<keyword evidence="2" id="KW-1185">Reference proteome</keyword>
<reference evidence="1 2" key="1">
    <citation type="submission" date="2020-10" db="EMBL/GenBank/DDBJ databases">
        <title>Complete genome sequence of Paludibaculum fermentans P105T, a facultatively anaerobic acidobacterium capable of dissimilatory Fe(III) reduction.</title>
        <authorList>
            <person name="Dedysh S.N."/>
            <person name="Beletsky A.V."/>
            <person name="Kulichevskaya I.S."/>
            <person name="Mardanov A.V."/>
            <person name="Ravin N.V."/>
        </authorList>
    </citation>
    <scope>NUCLEOTIDE SEQUENCE [LARGE SCALE GENOMIC DNA]</scope>
    <source>
        <strain evidence="1 2">P105</strain>
    </source>
</reference>
<dbReference type="Gene3D" id="3.30.300.20">
    <property type="match status" value="1"/>
</dbReference>
<dbReference type="KEGG" id="pfer:IRI77_13525"/>
<dbReference type="Proteomes" id="UP000593892">
    <property type="component" value="Chromosome"/>
</dbReference>
<name>A0A7S7NW65_PALFE</name>
<dbReference type="AlphaFoldDB" id="A0A7S7NW65"/>
<evidence type="ECO:0000313" key="1">
    <source>
        <dbReference type="EMBL" id="QOY90920.1"/>
    </source>
</evidence>
<sequence length="136" mass="14973">MKKHSRGSREPHLIDPDFVEALDESESCRASARRQEERKTLQFCRQVQRALNVALAGRGTGEGIDVLFVEEVSAAPDCGRLLVHVLIPDGRPVSEVMGLLSRETPRLRSEVAAAITRKRAPELLFAPTWAGGGDEE</sequence>
<organism evidence="1 2">
    <name type="scientific">Paludibaculum fermentans</name>
    <dbReference type="NCBI Taxonomy" id="1473598"/>
    <lineage>
        <taxon>Bacteria</taxon>
        <taxon>Pseudomonadati</taxon>
        <taxon>Acidobacteriota</taxon>
        <taxon>Terriglobia</taxon>
        <taxon>Bryobacterales</taxon>
        <taxon>Bryobacteraceae</taxon>
        <taxon>Paludibaculum</taxon>
    </lineage>
</organism>
<gene>
    <name evidence="1" type="ORF">IRI77_13525</name>
</gene>